<proteinExistence type="predicted"/>
<organism evidence="3 4">
    <name type="scientific">Zasmidium cellare</name>
    <name type="common">Wine cellar mold</name>
    <name type="synonym">Racodium cellare</name>
    <dbReference type="NCBI Taxonomy" id="395010"/>
    <lineage>
        <taxon>Eukaryota</taxon>
        <taxon>Fungi</taxon>
        <taxon>Dikarya</taxon>
        <taxon>Ascomycota</taxon>
        <taxon>Pezizomycotina</taxon>
        <taxon>Dothideomycetes</taxon>
        <taxon>Dothideomycetidae</taxon>
        <taxon>Mycosphaerellales</taxon>
        <taxon>Mycosphaerellaceae</taxon>
        <taxon>Zasmidium</taxon>
    </lineage>
</organism>
<evidence type="ECO:0000256" key="1">
    <source>
        <dbReference type="SAM" id="MobiDB-lite"/>
    </source>
</evidence>
<dbReference type="PANTHER" id="PTHR36578">
    <property type="entry name" value="CHROMOSOME 15, WHOLE GENOME SHOTGUN SEQUENCE"/>
    <property type="match status" value="1"/>
</dbReference>
<name>A0ABR0ESR3_ZASCE</name>
<accession>A0ABR0ESR3</accession>
<reference evidence="3 4" key="1">
    <citation type="journal article" date="2023" name="G3 (Bethesda)">
        <title>A chromosome-level genome assembly of Zasmidium syzygii isolated from banana leaves.</title>
        <authorList>
            <person name="van Westerhoven A.C."/>
            <person name="Mehrabi R."/>
            <person name="Talebi R."/>
            <person name="Steentjes M.B.F."/>
            <person name="Corcolon B."/>
            <person name="Chong P.A."/>
            <person name="Kema G.H.J."/>
            <person name="Seidl M.F."/>
        </authorList>
    </citation>
    <scope>NUCLEOTIDE SEQUENCE [LARGE SCALE GENOMIC DNA]</scope>
    <source>
        <strain evidence="3 4">P124</strain>
    </source>
</reference>
<keyword evidence="2" id="KW-0732">Signal</keyword>
<keyword evidence="4" id="KW-1185">Reference proteome</keyword>
<protein>
    <recommendedName>
        <fullName evidence="5">Apple domain-containing protein</fullName>
    </recommendedName>
</protein>
<evidence type="ECO:0000313" key="4">
    <source>
        <dbReference type="Proteomes" id="UP001305779"/>
    </source>
</evidence>
<sequence length="374" mass="40358">MQIKSLAVAVFALRAAAIALPQDDGDVKIGGSDGTGNDATDLIAAYEEVESQIPDPVAAPVGAGSVTLPEDTEQISEAASDDAVSGGLSKRGTCKQQPSKFTAGPDVSTLSREQWEALTYWKTTSLNAATPNGYYQVRNWRNLNASAEAQPYRGYTSDLTSYDTAKCAARCTSISGCTSFDIYFERNPKVNLDKNNCPSSDAQTLVKCAFYGIPLTANEATNDGQYTGLDFYTSIAGSNAYTIVPPTPAGFSPPVNFGVGTIKAPQGSNTYMGIQTFPDVSYNPQICADACNAKSDYNQRQAAKTSNPSNFRKCRFFDAYVAYKNDANPLFTCTYYTQGYGPEYATNIDQYNKDGDHFTHGSSYGFTLIEEQVR</sequence>
<evidence type="ECO:0008006" key="5">
    <source>
        <dbReference type="Google" id="ProtNLM"/>
    </source>
</evidence>
<gene>
    <name evidence="3" type="ORF">PRZ48_005072</name>
</gene>
<evidence type="ECO:0000313" key="3">
    <source>
        <dbReference type="EMBL" id="KAK4504156.1"/>
    </source>
</evidence>
<evidence type="ECO:0000256" key="2">
    <source>
        <dbReference type="SAM" id="SignalP"/>
    </source>
</evidence>
<dbReference type="Proteomes" id="UP001305779">
    <property type="component" value="Unassembled WGS sequence"/>
</dbReference>
<feature type="signal peptide" evidence="2">
    <location>
        <begin position="1"/>
        <end position="19"/>
    </location>
</feature>
<dbReference type="PANTHER" id="PTHR36578:SF1">
    <property type="entry name" value="APPLE DOMAIN-CONTAINING PROTEIN"/>
    <property type="match status" value="1"/>
</dbReference>
<feature type="chain" id="PRO_5047521068" description="Apple domain-containing protein" evidence="2">
    <location>
        <begin position="20"/>
        <end position="374"/>
    </location>
</feature>
<comment type="caution">
    <text evidence="3">The sequence shown here is derived from an EMBL/GenBank/DDBJ whole genome shotgun (WGS) entry which is preliminary data.</text>
</comment>
<feature type="region of interest" description="Disordered" evidence="1">
    <location>
        <begin position="75"/>
        <end position="106"/>
    </location>
</feature>
<dbReference type="EMBL" id="JAXOVC010000003">
    <property type="protein sequence ID" value="KAK4504156.1"/>
    <property type="molecule type" value="Genomic_DNA"/>
</dbReference>